<dbReference type="Pfam" id="PF01061">
    <property type="entry name" value="ABC2_membrane"/>
    <property type="match status" value="1"/>
</dbReference>
<evidence type="ECO:0000256" key="6">
    <source>
        <dbReference type="ARBA" id="ARBA00022840"/>
    </source>
</evidence>
<dbReference type="SMART" id="SM00382">
    <property type="entry name" value="AAA"/>
    <property type="match status" value="1"/>
</dbReference>
<comment type="caution">
    <text evidence="11">The sequence shown here is derived from an EMBL/GenBank/DDBJ whole genome shotgun (WGS) entry which is preliminary data.</text>
</comment>
<dbReference type="GO" id="GO:0005524">
    <property type="term" value="F:ATP binding"/>
    <property type="evidence" value="ECO:0007669"/>
    <property type="project" value="UniProtKB-KW"/>
</dbReference>
<feature type="transmembrane region" description="Helical" evidence="9">
    <location>
        <begin position="468"/>
        <end position="490"/>
    </location>
</feature>
<dbReference type="InterPro" id="IPR013525">
    <property type="entry name" value="ABC2_TM"/>
</dbReference>
<evidence type="ECO:0000256" key="7">
    <source>
        <dbReference type="ARBA" id="ARBA00022989"/>
    </source>
</evidence>
<evidence type="ECO:0000256" key="2">
    <source>
        <dbReference type="ARBA" id="ARBA00005814"/>
    </source>
</evidence>
<dbReference type="InterPro" id="IPR050352">
    <property type="entry name" value="ABCG_transporters"/>
</dbReference>
<evidence type="ECO:0000256" key="8">
    <source>
        <dbReference type="ARBA" id="ARBA00023136"/>
    </source>
</evidence>
<keyword evidence="8 9" id="KW-0472">Membrane</keyword>
<comment type="subcellular location">
    <subcellularLocation>
        <location evidence="1">Membrane</location>
        <topology evidence="1">Multi-pass membrane protein</topology>
    </subcellularLocation>
</comment>
<proteinExistence type="inferred from homology"/>
<feature type="transmembrane region" description="Helical" evidence="9">
    <location>
        <begin position="387"/>
        <end position="410"/>
    </location>
</feature>
<gene>
    <name evidence="11" type="ORF">CLODIP_2_CD04903</name>
</gene>
<dbReference type="OrthoDB" id="66620at2759"/>
<evidence type="ECO:0000313" key="11">
    <source>
        <dbReference type="EMBL" id="CAB3376233.1"/>
    </source>
</evidence>
<evidence type="ECO:0000256" key="3">
    <source>
        <dbReference type="ARBA" id="ARBA00022448"/>
    </source>
</evidence>
<name>A0A8S1DEI2_9INSE</name>
<dbReference type="EMBL" id="CADEPI010000126">
    <property type="protein sequence ID" value="CAB3376233.1"/>
    <property type="molecule type" value="Genomic_DNA"/>
</dbReference>
<keyword evidence="5" id="KW-0547">Nucleotide-binding</keyword>
<feature type="transmembrane region" description="Helical" evidence="9">
    <location>
        <begin position="578"/>
        <end position="601"/>
    </location>
</feature>
<dbReference type="InterPro" id="IPR003439">
    <property type="entry name" value="ABC_transporter-like_ATP-bd"/>
</dbReference>
<dbReference type="PROSITE" id="PS50893">
    <property type="entry name" value="ABC_TRANSPORTER_2"/>
    <property type="match status" value="1"/>
</dbReference>
<dbReference type="FunFam" id="3.40.50.300:FF:001077">
    <property type="entry name" value="Uncharacterized protein, isoform A"/>
    <property type="match status" value="1"/>
</dbReference>
<keyword evidence="4 9" id="KW-0812">Transmembrane</keyword>
<dbReference type="PANTHER" id="PTHR48041:SF118">
    <property type="entry name" value="ATP-BINDING CASSETTE TRANSPORTER (ABC TRANSPORTER) FAMILY G MEMBER 16"/>
    <property type="match status" value="1"/>
</dbReference>
<dbReference type="PANTHER" id="PTHR48041">
    <property type="entry name" value="ABC TRANSPORTER G FAMILY MEMBER 28"/>
    <property type="match status" value="1"/>
</dbReference>
<feature type="domain" description="ABC transporter" evidence="10">
    <location>
        <begin position="10"/>
        <end position="259"/>
    </location>
</feature>
<protein>
    <recommendedName>
        <fullName evidence="10">ABC transporter domain-containing protein</fullName>
    </recommendedName>
</protein>
<evidence type="ECO:0000256" key="1">
    <source>
        <dbReference type="ARBA" id="ARBA00004141"/>
    </source>
</evidence>
<keyword evidence="12" id="KW-1185">Reference proteome</keyword>
<keyword evidence="7 9" id="KW-1133">Transmembrane helix</keyword>
<evidence type="ECO:0000256" key="5">
    <source>
        <dbReference type="ARBA" id="ARBA00022741"/>
    </source>
</evidence>
<dbReference type="SUPFAM" id="SSF52540">
    <property type="entry name" value="P-loop containing nucleoside triphosphate hydrolases"/>
    <property type="match status" value="1"/>
</dbReference>
<dbReference type="InterPro" id="IPR027417">
    <property type="entry name" value="P-loop_NTPase"/>
</dbReference>
<dbReference type="InterPro" id="IPR003593">
    <property type="entry name" value="AAA+_ATPase"/>
</dbReference>
<dbReference type="GO" id="GO:0005886">
    <property type="term" value="C:plasma membrane"/>
    <property type="evidence" value="ECO:0007669"/>
    <property type="project" value="TreeGrafter"/>
</dbReference>
<feature type="transmembrane region" description="Helical" evidence="9">
    <location>
        <begin position="356"/>
        <end position="375"/>
    </location>
</feature>
<dbReference type="Gene3D" id="3.40.50.300">
    <property type="entry name" value="P-loop containing nucleotide triphosphate hydrolases"/>
    <property type="match status" value="1"/>
</dbReference>
<evidence type="ECO:0000256" key="9">
    <source>
        <dbReference type="SAM" id="Phobius"/>
    </source>
</evidence>
<dbReference type="CDD" id="cd03213">
    <property type="entry name" value="ABCG_EPDR"/>
    <property type="match status" value="1"/>
</dbReference>
<reference evidence="11 12" key="1">
    <citation type="submission" date="2020-04" db="EMBL/GenBank/DDBJ databases">
        <authorList>
            <person name="Alioto T."/>
            <person name="Alioto T."/>
            <person name="Gomez Garrido J."/>
        </authorList>
    </citation>
    <scope>NUCLEOTIDE SEQUENCE [LARGE SCALE GENOMIC DNA]</scope>
</reference>
<evidence type="ECO:0000313" key="12">
    <source>
        <dbReference type="Proteomes" id="UP000494165"/>
    </source>
</evidence>
<dbReference type="Proteomes" id="UP000494165">
    <property type="component" value="Unassembled WGS sequence"/>
</dbReference>
<sequence>MNVQGTTVDIEFKHLSYSVQSRKDCFDCLRREKPARTEILHNVSGKFTAGDLTAILGPSGAGKTSLLKILAGFRTSGVKGEILLNGERRGFQHRRMCCLIPQDAALLENLTLRETLHVAAELKLGSSRKNRVLRINSIKETCGILGLEGCMDTQVSCLSGGEQKRLSCAVELLSNPPLMFFDEPTSGLDSFSSSQVLAHLRVLAQQGRRNIVCSIHQPSSKLFQSFDSVYILSEGHCLIKGSREMMVQNLSNMDFHCPQFYNPADYALEVAAGERGDVSNLIAITSDREAIQDNGFSKETSLMLNSAWEKSDNNADEADLFRPNPKTPRPVCNLAQQFSILFNRAILVTFKDLHMAWLRSAAHFIIGVMLGFVFFDVGNDAAKVTGNVGLIFFLMLFLFFSNAMPTVLTFPSEMAVMLREHLNGWYSIKAYYLARSIADVPLQIMCPTMFLLISYYMSNQPWEFNRFCNLWLVGILLTLLAQSLGLLVGAASDVKMGIFLVPVISIPMLLFSGYFVPVADIPVALRWLSRLSVFYYAFEACLIAIYGEGREKLECSQDYCHYVSPKKLLTDLHVQEEDFLLCIYALIGYILLLRVLLYLTLKIRIILSK</sequence>
<comment type="similarity">
    <text evidence="2">Belongs to the ABC transporter superfamily. ABCG family. Eye pigment precursor importer (TC 3.A.1.204) subfamily.</text>
</comment>
<keyword evidence="3" id="KW-0813">Transport</keyword>
<dbReference type="Pfam" id="PF00005">
    <property type="entry name" value="ABC_tran"/>
    <property type="match status" value="1"/>
</dbReference>
<evidence type="ECO:0000259" key="10">
    <source>
        <dbReference type="PROSITE" id="PS50893"/>
    </source>
</evidence>
<dbReference type="GO" id="GO:0016887">
    <property type="term" value="F:ATP hydrolysis activity"/>
    <property type="evidence" value="ECO:0007669"/>
    <property type="project" value="InterPro"/>
</dbReference>
<organism evidence="11 12">
    <name type="scientific">Cloeon dipterum</name>
    <dbReference type="NCBI Taxonomy" id="197152"/>
    <lineage>
        <taxon>Eukaryota</taxon>
        <taxon>Metazoa</taxon>
        <taxon>Ecdysozoa</taxon>
        <taxon>Arthropoda</taxon>
        <taxon>Hexapoda</taxon>
        <taxon>Insecta</taxon>
        <taxon>Pterygota</taxon>
        <taxon>Palaeoptera</taxon>
        <taxon>Ephemeroptera</taxon>
        <taxon>Pisciforma</taxon>
        <taxon>Baetidae</taxon>
        <taxon>Cloeon</taxon>
    </lineage>
</organism>
<dbReference type="GO" id="GO:0140359">
    <property type="term" value="F:ABC-type transporter activity"/>
    <property type="evidence" value="ECO:0007669"/>
    <property type="project" value="InterPro"/>
</dbReference>
<dbReference type="AlphaFoldDB" id="A0A8S1DEI2"/>
<feature type="transmembrane region" description="Helical" evidence="9">
    <location>
        <begin position="430"/>
        <end position="456"/>
    </location>
</feature>
<keyword evidence="6" id="KW-0067">ATP-binding</keyword>
<evidence type="ECO:0000256" key="4">
    <source>
        <dbReference type="ARBA" id="ARBA00022692"/>
    </source>
</evidence>
<accession>A0A8S1DEI2</accession>
<feature type="transmembrane region" description="Helical" evidence="9">
    <location>
        <begin position="496"/>
        <end position="516"/>
    </location>
</feature>